<dbReference type="PATRIC" id="fig|1202534.3.peg.3813"/>
<keyword evidence="1" id="KW-0732">Signal</keyword>
<keyword evidence="4" id="KW-1185">Reference proteome</keyword>
<protein>
    <recommendedName>
        <fullName evidence="2">DUF2207 domain-containing protein</fullName>
    </recommendedName>
</protein>
<dbReference type="EMBL" id="ASRV01000233">
    <property type="protein sequence ID" value="EOR20004.1"/>
    <property type="molecule type" value="Genomic_DNA"/>
</dbReference>
<evidence type="ECO:0000313" key="4">
    <source>
        <dbReference type="Proteomes" id="UP000013988"/>
    </source>
</evidence>
<dbReference type="AlphaFoldDB" id="R9BS73"/>
<evidence type="ECO:0000256" key="1">
    <source>
        <dbReference type="SAM" id="SignalP"/>
    </source>
</evidence>
<evidence type="ECO:0000313" key="3">
    <source>
        <dbReference type="EMBL" id="EOR20004.1"/>
    </source>
</evidence>
<comment type="caution">
    <text evidence="3">The sequence shown here is derived from an EMBL/GenBank/DDBJ whole genome shotgun (WGS) entry which is preliminary data.</text>
</comment>
<feature type="domain" description="DUF2207" evidence="2">
    <location>
        <begin position="28"/>
        <end position="122"/>
    </location>
</feature>
<dbReference type="InterPro" id="IPR018702">
    <property type="entry name" value="DUF2207"/>
</dbReference>
<dbReference type="Proteomes" id="UP000013988">
    <property type="component" value="Unassembled WGS sequence"/>
</dbReference>
<sequence length="128" mass="14494">MKKLTYTLILLFLFTIPITVSADTKNYSIDRLLINAEIQNNGDIIVNDEFSYTFNGDFNGIYLNLNLNGSSGYSINNVTVEDKNGTYALKEKNDESNNSYEIINSNDKLQVKIYSKSSNEEKNLKLST</sequence>
<dbReference type="Pfam" id="PF09972">
    <property type="entry name" value="DUF2207"/>
    <property type="match status" value="1"/>
</dbReference>
<dbReference type="OrthoDB" id="5507254at2"/>
<proteinExistence type="predicted"/>
<reference evidence="3 4" key="1">
    <citation type="submission" date="2013-03" db="EMBL/GenBank/DDBJ databases">
        <title>Whole genome shotgun sequencing of Clostridium sartagoforme AAU1.</title>
        <authorList>
            <person name="Joshi C.G."/>
            <person name="Duggirala S.M."/>
            <person name="Nathani N.M."/>
            <person name="Bhatt V.D."/>
            <person name="Patel A.K."/>
            <person name="Pandya P.R."/>
            <person name="KaPatel J.A."/>
        </authorList>
    </citation>
    <scope>NUCLEOTIDE SEQUENCE [LARGE SCALE GENOMIC DNA]</scope>
    <source>
        <strain evidence="3 4">AAU1</strain>
    </source>
</reference>
<name>R9BS73_9CLOT</name>
<dbReference type="RefSeq" id="WP_016209029.1">
    <property type="nucleotide sequence ID" value="NZ_ASRV01000233.1"/>
</dbReference>
<feature type="chain" id="PRO_5004471290" description="DUF2207 domain-containing protein" evidence="1">
    <location>
        <begin position="23"/>
        <end position="128"/>
    </location>
</feature>
<organism evidence="3 4">
    <name type="scientific">Clostridium sartagoforme AAU1</name>
    <dbReference type="NCBI Taxonomy" id="1202534"/>
    <lineage>
        <taxon>Bacteria</taxon>
        <taxon>Bacillati</taxon>
        <taxon>Bacillota</taxon>
        <taxon>Clostridia</taxon>
        <taxon>Eubacteriales</taxon>
        <taxon>Clostridiaceae</taxon>
        <taxon>Clostridium</taxon>
    </lineage>
</organism>
<evidence type="ECO:0000259" key="2">
    <source>
        <dbReference type="Pfam" id="PF09972"/>
    </source>
</evidence>
<accession>R9BS73</accession>
<gene>
    <name evidence="3" type="ORF">A500_19109</name>
</gene>
<feature type="signal peptide" evidence="1">
    <location>
        <begin position="1"/>
        <end position="22"/>
    </location>
</feature>